<feature type="transmembrane region" description="Helical" evidence="1">
    <location>
        <begin position="26"/>
        <end position="46"/>
    </location>
</feature>
<reference evidence="2 3" key="1">
    <citation type="submission" date="2024-09" db="EMBL/GenBank/DDBJ databases">
        <authorList>
            <person name="Lee S.D."/>
        </authorList>
    </citation>
    <scope>NUCLEOTIDE SEQUENCE [LARGE SCALE GENOMIC DNA]</scope>
    <source>
        <strain evidence="2 3">N8-3</strain>
    </source>
</reference>
<organism evidence="2 3">
    <name type="scientific">Streptacidiphilus cavernicola</name>
    <dbReference type="NCBI Taxonomy" id="3342716"/>
    <lineage>
        <taxon>Bacteria</taxon>
        <taxon>Bacillati</taxon>
        <taxon>Actinomycetota</taxon>
        <taxon>Actinomycetes</taxon>
        <taxon>Kitasatosporales</taxon>
        <taxon>Streptomycetaceae</taxon>
        <taxon>Streptacidiphilus</taxon>
    </lineage>
</organism>
<proteinExistence type="predicted"/>
<evidence type="ECO:0008006" key="4">
    <source>
        <dbReference type="Google" id="ProtNLM"/>
    </source>
</evidence>
<dbReference type="EMBL" id="JBHFAB010000009">
    <property type="protein sequence ID" value="MFC1417934.1"/>
    <property type="molecule type" value="Genomic_DNA"/>
</dbReference>
<dbReference type="Proteomes" id="UP001592531">
    <property type="component" value="Unassembled WGS sequence"/>
</dbReference>
<name>A0ABV6VVX4_9ACTN</name>
<accession>A0ABV6VVX4</accession>
<comment type="caution">
    <text evidence="2">The sequence shown here is derived from an EMBL/GenBank/DDBJ whole genome shotgun (WGS) entry which is preliminary data.</text>
</comment>
<feature type="transmembrane region" description="Helical" evidence="1">
    <location>
        <begin position="53"/>
        <end position="71"/>
    </location>
</feature>
<keyword evidence="1" id="KW-0472">Membrane</keyword>
<evidence type="ECO:0000313" key="3">
    <source>
        <dbReference type="Proteomes" id="UP001592531"/>
    </source>
</evidence>
<gene>
    <name evidence="2" type="ORF">ACEZDE_14975</name>
</gene>
<dbReference type="RefSeq" id="WP_380536514.1">
    <property type="nucleotide sequence ID" value="NZ_JBHFAB010000009.1"/>
</dbReference>
<evidence type="ECO:0000256" key="1">
    <source>
        <dbReference type="SAM" id="Phobius"/>
    </source>
</evidence>
<keyword evidence="1" id="KW-1133">Transmembrane helix</keyword>
<keyword evidence="1" id="KW-0812">Transmembrane</keyword>
<keyword evidence="3" id="KW-1185">Reference proteome</keyword>
<feature type="transmembrane region" description="Helical" evidence="1">
    <location>
        <begin position="182"/>
        <end position="210"/>
    </location>
</feature>
<protein>
    <recommendedName>
        <fullName evidence="4">Integral membrane protein</fullName>
    </recommendedName>
</protein>
<evidence type="ECO:0000313" key="2">
    <source>
        <dbReference type="EMBL" id="MFC1417934.1"/>
    </source>
</evidence>
<sequence>MLRALPFAVVCVVVSALGHRMAGGGAVPPCALLVGGAAVWVLAAALAGRERSLASIVSGLAVGQLGLHLLFHSAVLGGSGMADMPGMGGMTGTGGGGMAAMPGMADMPGMAGMAGMSGMAGTGGGHGGASALAALAAKLLCGPGGAASSGLTLPPGTTAAQIVSRAGIDPHLVLANPPHLPLWAHVGFLGLTPLMLLGHLAAALVAGWWLRRGEVALWRVLRVTAQVTETLARTWTAPLRTLLALAAALLRGLLGTLGPEAAARFRRLDRDRRTPLRTVRLRHQLVRRGPPPALAA</sequence>